<accession>A0AAV5DB76</accession>
<protein>
    <recommendedName>
        <fullName evidence="2">Alkyl transferase</fullName>
        <ecNumber evidence="2">2.5.1.-</ecNumber>
    </recommendedName>
</protein>
<dbReference type="PANTHER" id="PTHR10291:SF23">
    <property type="entry name" value="ALKYL TRANSFERASE"/>
    <property type="match status" value="1"/>
</dbReference>
<reference evidence="3" key="2">
    <citation type="submission" date="2021-12" db="EMBL/GenBank/DDBJ databases">
        <title>Resequencing data analysis of finger millet.</title>
        <authorList>
            <person name="Hatakeyama M."/>
            <person name="Aluri S."/>
            <person name="Balachadran M.T."/>
            <person name="Sivarajan S.R."/>
            <person name="Poveda L."/>
            <person name="Shimizu-Inatsugi R."/>
            <person name="Schlapbach R."/>
            <person name="Sreeman S.M."/>
            <person name="Shimizu K.K."/>
        </authorList>
    </citation>
    <scope>NUCLEOTIDE SEQUENCE</scope>
</reference>
<dbReference type="Gene3D" id="3.40.1180.10">
    <property type="entry name" value="Decaprenyl diphosphate synthase-like"/>
    <property type="match status" value="1"/>
</dbReference>
<dbReference type="EMBL" id="BQKI01000014">
    <property type="protein sequence ID" value="GJN07551.1"/>
    <property type="molecule type" value="Genomic_DNA"/>
</dbReference>
<dbReference type="CDD" id="cd00475">
    <property type="entry name" value="Cis_IPPS"/>
    <property type="match status" value="1"/>
</dbReference>
<dbReference type="EC" id="2.5.1.-" evidence="2"/>
<name>A0AAV5DB76_ELECO</name>
<keyword evidence="1 2" id="KW-0808">Transferase</keyword>
<evidence type="ECO:0000313" key="3">
    <source>
        <dbReference type="EMBL" id="GJN07551.1"/>
    </source>
</evidence>
<organism evidence="3 4">
    <name type="scientific">Eleusine coracana subsp. coracana</name>
    <dbReference type="NCBI Taxonomy" id="191504"/>
    <lineage>
        <taxon>Eukaryota</taxon>
        <taxon>Viridiplantae</taxon>
        <taxon>Streptophyta</taxon>
        <taxon>Embryophyta</taxon>
        <taxon>Tracheophyta</taxon>
        <taxon>Spermatophyta</taxon>
        <taxon>Magnoliopsida</taxon>
        <taxon>Liliopsida</taxon>
        <taxon>Poales</taxon>
        <taxon>Poaceae</taxon>
        <taxon>PACMAD clade</taxon>
        <taxon>Chloridoideae</taxon>
        <taxon>Cynodonteae</taxon>
        <taxon>Eleusininae</taxon>
        <taxon>Eleusine</taxon>
    </lineage>
</organism>
<proteinExistence type="inferred from homology"/>
<gene>
    <name evidence="3" type="primary">ga25391</name>
    <name evidence="3" type="ORF">PR202_ga25391</name>
</gene>
<evidence type="ECO:0000256" key="2">
    <source>
        <dbReference type="RuleBase" id="RU363018"/>
    </source>
</evidence>
<dbReference type="GO" id="GO:0045547">
    <property type="term" value="F:ditrans,polycis-polyprenyl diphosphate synthase [(2E,6E)-farnesyl diphosphate specific] activity"/>
    <property type="evidence" value="ECO:0007669"/>
    <property type="project" value="TreeGrafter"/>
</dbReference>
<dbReference type="AlphaFoldDB" id="A0AAV5DB76"/>
<dbReference type="GO" id="GO:0016094">
    <property type="term" value="P:polyprenol biosynthetic process"/>
    <property type="evidence" value="ECO:0007669"/>
    <property type="project" value="TreeGrafter"/>
</dbReference>
<keyword evidence="4" id="KW-1185">Reference proteome</keyword>
<dbReference type="PANTHER" id="PTHR10291">
    <property type="entry name" value="DEHYDRODOLICHYL DIPHOSPHATE SYNTHASE FAMILY MEMBER"/>
    <property type="match status" value="1"/>
</dbReference>
<sequence>MLSRVLCRIARRRGLSPRCLNAAGIGTVVTPEALGRSGLRPESMPRHVALVTDGNRRWAQERGLSTAEGHEAGRRTLEQLIWHSRAWDIRAVTVFAFLQENFGRPKASPLQSPGSKGIRMHVIGDPSRRPVSLQNAIDEAEEVTRNNSQLHLMFALCYSGRWEIVQACRELARHVQGNLLRPEDIDESLLVSKLGTTIAAGEFSCPDLLIRTSGELNLSNFLLWQCAYSELYFTHTLWSDFGEAEYLKALCFFQSRERQFGQRKSYGQ</sequence>
<comment type="similarity">
    <text evidence="2">Belongs to the UPP synthase family.</text>
</comment>
<dbReference type="Proteomes" id="UP001054889">
    <property type="component" value="Unassembled WGS sequence"/>
</dbReference>
<dbReference type="HAMAP" id="MF_01139">
    <property type="entry name" value="ISPT"/>
    <property type="match status" value="1"/>
</dbReference>
<dbReference type="SUPFAM" id="SSF64005">
    <property type="entry name" value="Undecaprenyl diphosphate synthase"/>
    <property type="match status" value="1"/>
</dbReference>
<comment type="caution">
    <text evidence="3">The sequence shown here is derived from an EMBL/GenBank/DDBJ whole genome shotgun (WGS) entry which is preliminary data.</text>
</comment>
<evidence type="ECO:0000313" key="4">
    <source>
        <dbReference type="Proteomes" id="UP001054889"/>
    </source>
</evidence>
<evidence type="ECO:0000256" key="1">
    <source>
        <dbReference type="ARBA" id="ARBA00022679"/>
    </source>
</evidence>
<dbReference type="InterPro" id="IPR036424">
    <property type="entry name" value="UPP_synth-like_sf"/>
</dbReference>
<reference evidence="3" key="1">
    <citation type="journal article" date="2018" name="DNA Res.">
        <title>Multiple hybrid de novo genome assembly of finger millet, an orphan allotetraploid crop.</title>
        <authorList>
            <person name="Hatakeyama M."/>
            <person name="Aluri S."/>
            <person name="Balachadran M.T."/>
            <person name="Sivarajan S.R."/>
            <person name="Patrignani A."/>
            <person name="Gruter S."/>
            <person name="Poveda L."/>
            <person name="Shimizu-Inatsugi R."/>
            <person name="Baeten J."/>
            <person name="Francoijs K.J."/>
            <person name="Nataraja K.N."/>
            <person name="Reddy Y.A.N."/>
            <person name="Phadnis S."/>
            <person name="Ravikumar R.L."/>
            <person name="Schlapbach R."/>
            <person name="Sreeman S.M."/>
            <person name="Shimizu K.K."/>
        </authorList>
    </citation>
    <scope>NUCLEOTIDE SEQUENCE</scope>
</reference>
<dbReference type="NCBIfam" id="TIGR00055">
    <property type="entry name" value="uppS"/>
    <property type="match status" value="1"/>
</dbReference>
<dbReference type="Pfam" id="PF01255">
    <property type="entry name" value="Prenyltransf"/>
    <property type="match status" value="1"/>
</dbReference>
<dbReference type="InterPro" id="IPR001441">
    <property type="entry name" value="UPP_synth-like"/>
</dbReference>